<dbReference type="Pfam" id="PF00583">
    <property type="entry name" value="Acetyltransf_1"/>
    <property type="match status" value="1"/>
</dbReference>
<dbReference type="EMBL" id="LXWF01000011">
    <property type="protein sequence ID" value="ORC22076.1"/>
    <property type="molecule type" value="Genomic_DNA"/>
</dbReference>
<reference evidence="2 3" key="1">
    <citation type="submission" date="2016-05" db="EMBL/GenBank/DDBJ databases">
        <title>Draft genome sequence of a porcine commensal Rothia nasimurium.</title>
        <authorList>
            <person name="Gaiser R.A."/>
            <person name="Van Baarlen P."/>
            <person name="Wells J.M."/>
        </authorList>
    </citation>
    <scope>NUCLEOTIDE SEQUENCE [LARGE SCALE GENOMIC DNA]</scope>
    <source>
        <strain evidence="2 3">PT-32</strain>
    </source>
</reference>
<gene>
    <name evidence="2" type="ORF">A7979_00740</name>
</gene>
<dbReference type="Proteomes" id="UP000192359">
    <property type="component" value="Unassembled WGS sequence"/>
</dbReference>
<accession>A0A1Y1RQK3</accession>
<evidence type="ECO:0000313" key="2">
    <source>
        <dbReference type="EMBL" id="ORC22076.1"/>
    </source>
</evidence>
<dbReference type="SUPFAM" id="SSF55729">
    <property type="entry name" value="Acyl-CoA N-acyltransferases (Nat)"/>
    <property type="match status" value="1"/>
</dbReference>
<protein>
    <recommendedName>
        <fullName evidence="1">N-acetyltransferase domain-containing protein</fullName>
    </recommendedName>
</protein>
<comment type="caution">
    <text evidence="2">The sequence shown here is derived from an EMBL/GenBank/DDBJ whole genome shotgun (WGS) entry which is preliminary data.</text>
</comment>
<dbReference type="InterPro" id="IPR000182">
    <property type="entry name" value="GNAT_dom"/>
</dbReference>
<dbReference type="GO" id="GO:0016747">
    <property type="term" value="F:acyltransferase activity, transferring groups other than amino-acyl groups"/>
    <property type="evidence" value="ECO:0007669"/>
    <property type="project" value="InterPro"/>
</dbReference>
<organism evidence="2 3">
    <name type="scientific">Rothia nasimurium</name>
    <dbReference type="NCBI Taxonomy" id="85336"/>
    <lineage>
        <taxon>Bacteria</taxon>
        <taxon>Bacillati</taxon>
        <taxon>Actinomycetota</taxon>
        <taxon>Actinomycetes</taxon>
        <taxon>Micrococcales</taxon>
        <taxon>Micrococcaceae</taxon>
        <taxon>Rothia</taxon>
    </lineage>
</organism>
<proteinExistence type="predicted"/>
<evidence type="ECO:0000313" key="3">
    <source>
        <dbReference type="Proteomes" id="UP000192359"/>
    </source>
</evidence>
<keyword evidence="3" id="KW-1185">Reference proteome</keyword>
<dbReference type="RefSeq" id="WP_083091129.1">
    <property type="nucleotide sequence ID" value="NZ_LXWF01000011.1"/>
</dbReference>
<name>A0A1Y1RQK3_9MICC</name>
<evidence type="ECO:0000259" key="1">
    <source>
        <dbReference type="PROSITE" id="PS51186"/>
    </source>
</evidence>
<sequence length="282" mass="31288">MPAPITSYQQAEKILAAQLSIDLCLPEQAIDIAQQHGSTYLSARRLPLDEMHPARRRYRDHWELRLINYRGLTVICAQHPRVREAANNLLAGDNGNWVGDYSELRKLNDYLTPYALQLSGTSLFYTPGKDFFAELPVGAGKDAPAQRAAPSDYDFCWLQPQDFAPLKGDPNFENALGFKELRPDVQVLGAYIGGELVALAGASEDSDWCRQIGIDVLPAHRGRGLASYLVRELAVSVLAEGYLPFYGTSPSHIISQQVALKAGLRPTWWEFVSTSLNEISVD</sequence>
<dbReference type="PROSITE" id="PS51186">
    <property type="entry name" value="GNAT"/>
    <property type="match status" value="1"/>
</dbReference>
<dbReference type="CDD" id="cd04301">
    <property type="entry name" value="NAT_SF"/>
    <property type="match status" value="1"/>
</dbReference>
<dbReference type="AlphaFoldDB" id="A0A1Y1RQK3"/>
<dbReference type="Gene3D" id="3.40.630.30">
    <property type="match status" value="1"/>
</dbReference>
<dbReference type="InterPro" id="IPR016181">
    <property type="entry name" value="Acyl_CoA_acyltransferase"/>
</dbReference>
<feature type="domain" description="N-acetyltransferase" evidence="1">
    <location>
        <begin position="143"/>
        <end position="282"/>
    </location>
</feature>